<keyword evidence="14" id="KW-0460">Magnesium</keyword>
<evidence type="ECO:0000256" key="9">
    <source>
        <dbReference type="ARBA" id="ARBA00022722"/>
    </source>
</evidence>
<dbReference type="Gene3D" id="3.40.1260.20">
    <property type="entry name" value="Ribonuclease E, catalytic domain"/>
    <property type="match status" value="1"/>
</dbReference>
<keyword evidence="7" id="KW-0820">tRNA-binding</keyword>
<dbReference type="InterPro" id="IPR002792">
    <property type="entry name" value="TRAM_dom"/>
</dbReference>
<keyword evidence="6" id="KW-0698">rRNA processing</keyword>
<keyword evidence="13" id="KW-0378">Hydrolase</keyword>
<evidence type="ECO:0000256" key="6">
    <source>
        <dbReference type="ARBA" id="ARBA00022552"/>
    </source>
</evidence>
<evidence type="ECO:0000313" key="21">
    <source>
        <dbReference type="Proteomes" id="UP000325292"/>
    </source>
</evidence>
<dbReference type="EMBL" id="CP019454">
    <property type="protein sequence ID" value="AUW93169.1"/>
    <property type="molecule type" value="Genomic_DNA"/>
</dbReference>
<dbReference type="PROSITE" id="PS50926">
    <property type="entry name" value="TRAM"/>
    <property type="match status" value="1"/>
</dbReference>
<sequence>MTRRKRRRWGILPAESAGAANTEPGAESPGAASIEHESAPLVPEPKLFKELLVNYEPHESRLAILEAGQLVEFYIERDDEEQSAGNIYKGRVENVLPGMRAAFVNLGLEKNGFLYVDDAHAEERDHRKSRPIQEVLKVGQEVVVQVVKESIGNKGARVTTNISLPGRYLVFTPYSETVGVSRRIDSERERERLRAIAEKIRPKGMGLIVRTVAEGASQKALIRDLAYLRRMWARIRHKARTTKAPALLHREASLIARTIRDHLDESVDRFVIDDEQAYYRAREIAETISPGLKNRIELDNGGVPLFELRGVEAELDRAVKRRVWLKCGGYLVIDETEALTVIDVNTGKNVGSTDLSDTVLATNREAAVEIARQLRLRDISGIIVIDFIDMENEEDQVEVLKTFQRALRHDRTRVTVLGLTRLGLLEMTRKKVRESLLNQLTRVCPQCDGRGQVLSEEVIARRLRQRIVERLKESGAEAILVEANPAIASHLIGPGGTNLKELERTTGRAIFVRGSHDCDVDDVKFPKIGTRQEVESAALPVHEGQRLELVVQERHASNARDGISRLDGYVVDIESAGTRVGETVSVEILRALRTFATAKILDDEDNTLPAVKEPALPMPRAEV</sequence>
<evidence type="ECO:0000256" key="14">
    <source>
        <dbReference type="ARBA" id="ARBA00022842"/>
    </source>
</evidence>
<dbReference type="SUPFAM" id="SSF50249">
    <property type="entry name" value="Nucleic acid-binding proteins"/>
    <property type="match status" value="1"/>
</dbReference>
<dbReference type="SUPFAM" id="SSF54791">
    <property type="entry name" value="Eukaryotic type KH-domain (KH-domain type I)"/>
    <property type="match status" value="1"/>
</dbReference>
<feature type="domain" description="TRAM" evidence="19">
    <location>
        <begin position="540"/>
        <end position="602"/>
    </location>
</feature>
<keyword evidence="12" id="KW-0255">Endonuclease</keyword>
<evidence type="ECO:0000256" key="16">
    <source>
        <dbReference type="PROSITE-ProRule" id="PRU00117"/>
    </source>
</evidence>
<evidence type="ECO:0000256" key="15">
    <source>
        <dbReference type="ARBA" id="ARBA00022884"/>
    </source>
</evidence>
<dbReference type="InterPro" id="IPR012340">
    <property type="entry name" value="NA-bd_OB-fold"/>
</dbReference>
<dbReference type="InterPro" id="IPR019307">
    <property type="entry name" value="RNA-bd_AU-1/RNase_E/G"/>
</dbReference>
<evidence type="ECO:0000256" key="8">
    <source>
        <dbReference type="ARBA" id="ARBA00022694"/>
    </source>
</evidence>
<dbReference type="InterPro" id="IPR004659">
    <property type="entry name" value="RNase_E/G"/>
</dbReference>
<evidence type="ECO:0000256" key="4">
    <source>
        <dbReference type="ARBA" id="ARBA00017719"/>
    </source>
</evidence>
<dbReference type="SMART" id="SM00316">
    <property type="entry name" value="S1"/>
    <property type="match status" value="1"/>
</dbReference>
<keyword evidence="8" id="KW-0819">tRNA processing</keyword>
<dbReference type="NCBIfam" id="TIGR00757">
    <property type="entry name" value="RNaseEG"/>
    <property type="match status" value="1"/>
</dbReference>
<proteinExistence type="inferred from homology"/>
<keyword evidence="11" id="KW-0699">rRNA-binding</keyword>
<name>A0ABM6RP92_9FIRM</name>
<evidence type="ECO:0000256" key="7">
    <source>
        <dbReference type="ARBA" id="ARBA00022555"/>
    </source>
</evidence>
<evidence type="ECO:0000259" key="18">
    <source>
        <dbReference type="PROSITE" id="PS50126"/>
    </source>
</evidence>
<evidence type="ECO:0000256" key="2">
    <source>
        <dbReference type="ARBA" id="ARBA00004496"/>
    </source>
</evidence>
<evidence type="ECO:0000313" key="20">
    <source>
        <dbReference type="EMBL" id="AUW93169.1"/>
    </source>
</evidence>
<evidence type="ECO:0000256" key="11">
    <source>
        <dbReference type="ARBA" id="ARBA00022730"/>
    </source>
</evidence>
<dbReference type="InterPro" id="IPR036612">
    <property type="entry name" value="KH_dom_type_1_sf"/>
</dbReference>
<keyword evidence="9" id="KW-0540">Nuclease</keyword>
<reference evidence="20 21" key="1">
    <citation type="journal article" date="2019" name="Sci. Rep.">
        <title>Sulfobacillus thermotolerans: new insights into resistance and metabolic capacities of acidophilic chemolithotrophs.</title>
        <authorList>
            <person name="Panyushkina A.E."/>
            <person name="Babenko V.V."/>
            <person name="Nikitina A.S."/>
            <person name="Selezneva O.V."/>
            <person name="Tsaplina I.A."/>
            <person name="Letarova M.A."/>
            <person name="Kostryukova E.S."/>
            <person name="Letarov A.V."/>
        </authorList>
    </citation>
    <scope>NUCLEOTIDE SEQUENCE [LARGE SCALE GENOMIC DNA]</scope>
    <source>
        <strain evidence="20 21">Kr1</strain>
    </source>
</reference>
<accession>A0ABM6RP92</accession>
<keyword evidence="5" id="KW-0963">Cytoplasm</keyword>
<dbReference type="InterPro" id="IPR003029">
    <property type="entry name" value="S1_domain"/>
</dbReference>
<dbReference type="InterPro" id="IPR048583">
    <property type="entry name" value="RNase_E_G_thioredoxin-like"/>
</dbReference>
<organism evidence="20 21">
    <name type="scientific">Sulfobacillus thermotolerans</name>
    <dbReference type="NCBI Taxonomy" id="338644"/>
    <lineage>
        <taxon>Bacteria</taxon>
        <taxon>Bacillati</taxon>
        <taxon>Bacillota</taxon>
        <taxon>Clostridia</taxon>
        <taxon>Eubacteriales</taxon>
        <taxon>Clostridiales Family XVII. Incertae Sedis</taxon>
        <taxon>Sulfobacillus</taxon>
    </lineage>
</organism>
<feature type="region of interest" description="Disordered" evidence="17">
    <location>
        <begin position="1"/>
        <end position="35"/>
    </location>
</feature>
<dbReference type="Pfam" id="PF10150">
    <property type="entry name" value="RNase_E_G"/>
    <property type="match status" value="1"/>
</dbReference>
<keyword evidence="15 16" id="KW-0694">RNA-binding</keyword>
<protein>
    <recommendedName>
        <fullName evidence="4">Ribonuclease G</fullName>
    </recommendedName>
</protein>
<evidence type="ECO:0000256" key="5">
    <source>
        <dbReference type="ARBA" id="ARBA00022490"/>
    </source>
</evidence>
<keyword evidence="10" id="KW-0479">Metal-binding</keyword>
<dbReference type="Gene3D" id="2.40.50.140">
    <property type="entry name" value="Nucleic acid-binding proteins"/>
    <property type="match status" value="1"/>
</dbReference>
<feature type="domain" description="S1 motif" evidence="18">
    <location>
        <begin position="85"/>
        <end position="167"/>
    </location>
</feature>
<evidence type="ECO:0000256" key="13">
    <source>
        <dbReference type="ARBA" id="ARBA00022801"/>
    </source>
</evidence>
<dbReference type="PROSITE" id="PS50126">
    <property type="entry name" value="S1"/>
    <property type="match status" value="1"/>
</dbReference>
<dbReference type="Proteomes" id="UP000325292">
    <property type="component" value="Chromosome"/>
</dbReference>
<evidence type="ECO:0000256" key="1">
    <source>
        <dbReference type="ARBA" id="ARBA00001946"/>
    </source>
</evidence>
<dbReference type="Pfam" id="PF01938">
    <property type="entry name" value="TRAM"/>
    <property type="match status" value="1"/>
</dbReference>
<evidence type="ECO:0000256" key="10">
    <source>
        <dbReference type="ARBA" id="ARBA00022723"/>
    </source>
</evidence>
<evidence type="ECO:0000259" key="19">
    <source>
        <dbReference type="PROSITE" id="PS50926"/>
    </source>
</evidence>
<keyword evidence="21" id="KW-1185">Reference proteome</keyword>
<comment type="similarity">
    <text evidence="3">Belongs to the RNase E/G family. RNase G subfamily.</text>
</comment>
<dbReference type="PROSITE" id="PS50084">
    <property type="entry name" value="KH_TYPE_1"/>
    <property type="match status" value="1"/>
</dbReference>
<dbReference type="CDD" id="cd04453">
    <property type="entry name" value="S1_RNase_E"/>
    <property type="match status" value="1"/>
</dbReference>
<gene>
    <name evidence="20" type="ORF">BXT84_03720</name>
</gene>
<dbReference type="PANTHER" id="PTHR30001:SF0">
    <property type="entry name" value="RIBONUCLEASE G"/>
    <property type="match status" value="1"/>
</dbReference>
<dbReference type="PANTHER" id="PTHR30001">
    <property type="entry name" value="RIBONUCLEASE"/>
    <property type="match status" value="1"/>
</dbReference>
<evidence type="ECO:0000256" key="17">
    <source>
        <dbReference type="SAM" id="MobiDB-lite"/>
    </source>
</evidence>
<dbReference type="Pfam" id="PF20833">
    <property type="entry name" value="RNase_E_G_Thio"/>
    <property type="match status" value="1"/>
</dbReference>
<evidence type="ECO:0000256" key="12">
    <source>
        <dbReference type="ARBA" id="ARBA00022759"/>
    </source>
</evidence>
<evidence type="ECO:0000256" key="3">
    <source>
        <dbReference type="ARBA" id="ARBA00005663"/>
    </source>
</evidence>
<comment type="cofactor">
    <cofactor evidence="1">
        <name>Mg(2+)</name>
        <dbReference type="ChEBI" id="CHEBI:18420"/>
    </cofactor>
</comment>
<comment type="subcellular location">
    <subcellularLocation>
        <location evidence="2">Cytoplasm</location>
    </subcellularLocation>
</comment>